<dbReference type="EMBL" id="JXTC01000058">
    <property type="protein sequence ID" value="PON93467.1"/>
    <property type="molecule type" value="Genomic_DNA"/>
</dbReference>
<organism evidence="1 2">
    <name type="scientific">Trema orientale</name>
    <name type="common">Charcoal tree</name>
    <name type="synonym">Celtis orientalis</name>
    <dbReference type="NCBI Taxonomy" id="63057"/>
    <lineage>
        <taxon>Eukaryota</taxon>
        <taxon>Viridiplantae</taxon>
        <taxon>Streptophyta</taxon>
        <taxon>Embryophyta</taxon>
        <taxon>Tracheophyta</taxon>
        <taxon>Spermatophyta</taxon>
        <taxon>Magnoliopsida</taxon>
        <taxon>eudicotyledons</taxon>
        <taxon>Gunneridae</taxon>
        <taxon>Pentapetalae</taxon>
        <taxon>rosids</taxon>
        <taxon>fabids</taxon>
        <taxon>Rosales</taxon>
        <taxon>Cannabaceae</taxon>
        <taxon>Trema</taxon>
    </lineage>
</organism>
<evidence type="ECO:0000313" key="2">
    <source>
        <dbReference type="Proteomes" id="UP000237000"/>
    </source>
</evidence>
<evidence type="ECO:0000313" key="1">
    <source>
        <dbReference type="EMBL" id="PON93467.1"/>
    </source>
</evidence>
<dbReference type="InParanoid" id="A0A2P5F6Q5"/>
<protein>
    <submittedName>
        <fullName evidence="1">Uncharacterized protein</fullName>
    </submittedName>
</protein>
<proteinExistence type="predicted"/>
<keyword evidence="2" id="KW-1185">Reference proteome</keyword>
<dbReference type="Proteomes" id="UP000237000">
    <property type="component" value="Unassembled WGS sequence"/>
</dbReference>
<dbReference type="OrthoDB" id="10304007at2759"/>
<name>A0A2P5F6Q5_TREOI</name>
<accession>A0A2P5F6Q5</accession>
<gene>
    <name evidence="1" type="ORF">TorRG33x02_107450</name>
</gene>
<comment type="caution">
    <text evidence="1">The sequence shown here is derived from an EMBL/GenBank/DDBJ whole genome shotgun (WGS) entry which is preliminary data.</text>
</comment>
<reference evidence="2" key="1">
    <citation type="submission" date="2016-06" db="EMBL/GenBank/DDBJ databases">
        <title>Parallel loss of symbiosis genes in relatives of nitrogen-fixing non-legume Parasponia.</title>
        <authorList>
            <person name="Van Velzen R."/>
            <person name="Holmer R."/>
            <person name="Bu F."/>
            <person name="Rutten L."/>
            <person name="Van Zeijl A."/>
            <person name="Liu W."/>
            <person name="Santuari L."/>
            <person name="Cao Q."/>
            <person name="Sharma T."/>
            <person name="Shen D."/>
            <person name="Roswanjaya Y."/>
            <person name="Wardhani T."/>
            <person name="Kalhor M.S."/>
            <person name="Jansen J."/>
            <person name="Van den Hoogen J."/>
            <person name="Gungor B."/>
            <person name="Hartog M."/>
            <person name="Hontelez J."/>
            <person name="Verver J."/>
            <person name="Yang W.-C."/>
            <person name="Schijlen E."/>
            <person name="Repin R."/>
            <person name="Schilthuizen M."/>
            <person name="Schranz E."/>
            <person name="Heidstra R."/>
            <person name="Miyata K."/>
            <person name="Fedorova E."/>
            <person name="Kohlen W."/>
            <person name="Bisseling T."/>
            <person name="Smit S."/>
            <person name="Geurts R."/>
        </authorList>
    </citation>
    <scope>NUCLEOTIDE SEQUENCE [LARGE SCALE GENOMIC DNA]</scope>
    <source>
        <strain evidence="2">cv. RG33-2</strain>
    </source>
</reference>
<dbReference type="AlphaFoldDB" id="A0A2P5F6Q5"/>
<sequence length="131" mass="14951">MFTSGTPLGQVTSLPSFGHIPLSYHEKIYSCLHSSTFLEHNIGIAFVAYSFVSLMNSWDDGCPHSYVCMMDSWDDSCRHSFVFLMDSWDDSCPHSFVSLMESWEDSCSYRFVSLMDSWEDGCSCLLMAVYE</sequence>